<protein>
    <submittedName>
        <fullName evidence="8">DNA internalization-related competence protein ComEC/Rec2</fullName>
    </submittedName>
</protein>
<sequence>MKKEGKNEKPLQLKQLGSLKGYLIFIALSAGSMALLSFKGGWFAVLATVFLWVRLCKSQQFLLLVSCFLASALFGCYWQWIISSQPVSPTADTIQAVLLVDPNSVEIAGDALTFEGKNQRTKESYVLRYQLKSEVEKQHWLEQTTFFELTGDLELELPMDQRNLAGFDYRQFLLEKGIYRVGKLTVMGAKTDYPAKNPIHLIKTWRRKLAVHIDKRFLPLTASYMKSLFLGIKDSMFKSQREVWSQLGILHFFSISGMHVFFFVGHFRRGLLRLRLTLETVFWLELAFLFVFLFLTGFSTSVGRSVFFMGLGAINRQFNWQFSELDCWSVTLLLSLIVNPYVLFQAAGQLSFGLTFYIIYLKPLVAKVKPLFQHLFFSGCLSILAIPIMSAHFYEWHLLGIGLTFLLMPIFNKLLLPVLSLLLGLSSFLEVKECSQLLETALKAIQQLLLVISTDSALKVVTGRLPPIIYLACVIASLAWLYRYYQTKIIRWVLLIVICCLPSLAKYTDPRGIIAFVDVGQGDSIFIQRPFHQEAILIDTGGRLSFGERETWQKKEQPASQANYLLIPFLKSRGIQTIDQVFISHAHEDHFGDLLEINKQMEIKELLYSEGSSRQANFQATLAEITPQTQLRITQSGDWWQNQEIRLDLLYPQELGDGGNDDSLVLLLQIKGQKILLTGDLEAEGEKALITHYPELSADILKVGHHGSRTSSTEAFIKKLEGATGIISCGVNNRFGHPHEETLSRLRDGGMEIYQTNQQGMIYYQWLPWDDKLSDIQTIRESH</sequence>
<evidence type="ECO:0000256" key="1">
    <source>
        <dbReference type="ARBA" id="ARBA00004651"/>
    </source>
</evidence>
<dbReference type="Pfam" id="PF00753">
    <property type="entry name" value="Lactamase_B"/>
    <property type="match status" value="1"/>
</dbReference>
<dbReference type="NCBIfam" id="TIGR00361">
    <property type="entry name" value="ComEC_Rec2"/>
    <property type="match status" value="1"/>
</dbReference>
<comment type="subcellular location">
    <subcellularLocation>
        <location evidence="1">Cell membrane</location>
        <topology evidence="1">Multi-pass membrane protein</topology>
    </subcellularLocation>
</comment>
<name>A0A940PEI8_9ENTE</name>
<feature type="transmembrane region" description="Helical" evidence="6">
    <location>
        <begin position="243"/>
        <end position="267"/>
    </location>
</feature>
<comment type="caution">
    <text evidence="8">The sequence shown here is derived from an EMBL/GenBank/DDBJ whole genome shotgun (WGS) entry which is preliminary data.</text>
</comment>
<evidence type="ECO:0000313" key="9">
    <source>
        <dbReference type="Proteomes" id="UP000674938"/>
    </source>
</evidence>
<dbReference type="RefSeq" id="WP_209530936.1">
    <property type="nucleotide sequence ID" value="NZ_JAEEGA010000014.1"/>
</dbReference>
<dbReference type="Pfam" id="PF03772">
    <property type="entry name" value="Competence"/>
    <property type="match status" value="1"/>
</dbReference>
<evidence type="ECO:0000259" key="7">
    <source>
        <dbReference type="SMART" id="SM00849"/>
    </source>
</evidence>
<accession>A0A940PEI8</accession>
<feature type="transmembrane region" description="Helical" evidence="6">
    <location>
        <begin position="287"/>
        <end position="311"/>
    </location>
</feature>
<organism evidence="8 9">
    <name type="scientific">Vagococcus allomyrinae</name>
    <dbReference type="NCBI Taxonomy" id="2794353"/>
    <lineage>
        <taxon>Bacteria</taxon>
        <taxon>Bacillati</taxon>
        <taxon>Bacillota</taxon>
        <taxon>Bacilli</taxon>
        <taxon>Lactobacillales</taxon>
        <taxon>Enterococcaceae</taxon>
        <taxon>Vagococcus</taxon>
    </lineage>
</organism>
<dbReference type="InterPro" id="IPR004477">
    <property type="entry name" value="ComEC_N"/>
</dbReference>
<feature type="transmembrane region" description="Helical" evidence="6">
    <location>
        <begin position="21"/>
        <end position="53"/>
    </location>
</feature>
<reference evidence="8" key="1">
    <citation type="submission" date="2020-12" db="EMBL/GenBank/DDBJ databases">
        <title>Vagococcus allomyrinae sp. nov. and Enterococcus lavae sp. nov., isolated from the larvae of Allomyrina dichotoma.</title>
        <authorList>
            <person name="Lee S.D."/>
        </authorList>
    </citation>
    <scope>NUCLEOTIDE SEQUENCE</scope>
    <source>
        <strain evidence="8">BWB3-3</strain>
    </source>
</reference>
<evidence type="ECO:0000256" key="3">
    <source>
        <dbReference type="ARBA" id="ARBA00022692"/>
    </source>
</evidence>
<dbReference type="InterPro" id="IPR036866">
    <property type="entry name" value="RibonucZ/Hydroxyglut_hydro"/>
</dbReference>
<dbReference type="GO" id="GO:0030420">
    <property type="term" value="P:establishment of competence for transformation"/>
    <property type="evidence" value="ECO:0007669"/>
    <property type="project" value="InterPro"/>
</dbReference>
<feature type="transmembrane region" description="Helical" evidence="6">
    <location>
        <begin position="332"/>
        <end position="359"/>
    </location>
</feature>
<feature type="domain" description="Metallo-beta-lactamase" evidence="7">
    <location>
        <begin position="521"/>
        <end position="731"/>
    </location>
</feature>
<feature type="transmembrane region" description="Helical" evidence="6">
    <location>
        <begin position="398"/>
        <end position="423"/>
    </location>
</feature>
<keyword evidence="9" id="KW-1185">Reference proteome</keyword>
<dbReference type="NCBIfam" id="TIGR00360">
    <property type="entry name" value="ComEC_N-term"/>
    <property type="match status" value="1"/>
</dbReference>
<dbReference type="InterPro" id="IPR052159">
    <property type="entry name" value="Competence_DNA_uptake"/>
</dbReference>
<evidence type="ECO:0000256" key="4">
    <source>
        <dbReference type="ARBA" id="ARBA00022989"/>
    </source>
</evidence>
<feature type="transmembrane region" description="Helical" evidence="6">
    <location>
        <begin position="465"/>
        <end position="482"/>
    </location>
</feature>
<dbReference type="Gene3D" id="3.60.15.10">
    <property type="entry name" value="Ribonuclease Z/Hydroxyacylglutathione hydrolase-like"/>
    <property type="match status" value="1"/>
</dbReference>
<dbReference type="SUPFAM" id="SSF56281">
    <property type="entry name" value="Metallo-hydrolase/oxidoreductase"/>
    <property type="match status" value="1"/>
</dbReference>
<evidence type="ECO:0000256" key="2">
    <source>
        <dbReference type="ARBA" id="ARBA00022475"/>
    </source>
</evidence>
<gene>
    <name evidence="8" type="ORF">I6N95_19090</name>
</gene>
<dbReference type="PANTHER" id="PTHR30619:SF1">
    <property type="entry name" value="RECOMBINATION PROTEIN 2"/>
    <property type="match status" value="1"/>
</dbReference>
<keyword evidence="3 6" id="KW-0812">Transmembrane</keyword>
<dbReference type="Proteomes" id="UP000674938">
    <property type="component" value="Unassembled WGS sequence"/>
</dbReference>
<dbReference type="EMBL" id="JAEEGA010000014">
    <property type="protein sequence ID" value="MBP1043127.1"/>
    <property type="molecule type" value="Genomic_DNA"/>
</dbReference>
<dbReference type="InterPro" id="IPR004797">
    <property type="entry name" value="Competence_ComEC/Rec2"/>
</dbReference>
<evidence type="ECO:0000256" key="5">
    <source>
        <dbReference type="ARBA" id="ARBA00023136"/>
    </source>
</evidence>
<keyword evidence="2" id="KW-1003">Cell membrane</keyword>
<dbReference type="AlphaFoldDB" id="A0A940PEI8"/>
<feature type="transmembrane region" description="Helical" evidence="6">
    <location>
        <begin position="59"/>
        <end position="78"/>
    </location>
</feature>
<evidence type="ECO:0000313" key="8">
    <source>
        <dbReference type="EMBL" id="MBP1043127.1"/>
    </source>
</evidence>
<dbReference type="InterPro" id="IPR035681">
    <property type="entry name" value="ComA-like_MBL"/>
</dbReference>
<feature type="transmembrane region" description="Helical" evidence="6">
    <location>
        <begin position="489"/>
        <end position="505"/>
    </location>
</feature>
<dbReference type="CDD" id="cd07731">
    <property type="entry name" value="ComA-like_MBL-fold"/>
    <property type="match status" value="1"/>
</dbReference>
<dbReference type="InterPro" id="IPR001279">
    <property type="entry name" value="Metallo-B-lactamas"/>
</dbReference>
<proteinExistence type="predicted"/>
<keyword evidence="4 6" id="KW-1133">Transmembrane helix</keyword>
<keyword evidence="5 6" id="KW-0472">Membrane</keyword>
<dbReference type="SMART" id="SM00849">
    <property type="entry name" value="Lactamase_B"/>
    <property type="match status" value="1"/>
</dbReference>
<dbReference type="GO" id="GO:0005886">
    <property type="term" value="C:plasma membrane"/>
    <property type="evidence" value="ECO:0007669"/>
    <property type="project" value="UniProtKB-SubCell"/>
</dbReference>
<feature type="transmembrane region" description="Helical" evidence="6">
    <location>
        <begin position="371"/>
        <end position="391"/>
    </location>
</feature>
<evidence type="ECO:0000256" key="6">
    <source>
        <dbReference type="SAM" id="Phobius"/>
    </source>
</evidence>
<dbReference type="PANTHER" id="PTHR30619">
    <property type="entry name" value="DNA INTERNALIZATION/COMPETENCE PROTEIN COMEC/REC2"/>
    <property type="match status" value="1"/>
</dbReference>